<evidence type="ECO:0000256" key="5">
    <source>
        <dbReference type="SAM" id="SignalP"/>
    </source>
</evidence>
<evidence type="ECO:0000256" key="3">
    <source>
        <dbReference type="ARBA" id="ARBA00023237"/>
    </source>
</evidence>
<feature type="domain" description="Haemolysin activator HlyB C-terminal" evidence="6">
    <location>
        <begin position="209"/>
        <end position="511"/>
    </location>
</feature>
<feature type="domain" description="Polypeptide-transport-associated ShlB-type" evidence="7">
    <location>
        <begin position="70"/>
        <end position="144"/>
    </location>
</feature>
<evidence type="ECO:0000256" key="1">
    <source>
        <dbReference type="ARBA" id="ARBA00022452"/>
    </source>
</evidence>
<dbReference type="GO" id="GO:0098046">
    <property type="term" value="C:type V protein secretion system complex"/>
    <property type="evidence" value="ECO:0007669"/>
    <property type="project" value="TreeGrafter"/>
</dbReference>
<evidence type="ECO:0000259" key="7">
    <source>
        <dbReference type="Pfam" id="PF08479"/>
    </source>
</evidence>
<dbReference type="GO" id="GO:0008320">
    <property type="term" value="F:protein transmembrane transporter activity"/>
    <property type="evidence" value="ECO:0007669"/>
    <property type="project" value="TreeGrafter"/>
</dbReference>
<dbReference type="InterPro" id="IPR005565">
    <property type="entry name" value="Hemolysn_activator_HlyB_C"/>
</dbReference>
<keyword evidence="3" id="KW-0998">Cell outer membrane</keyword>
<dbReference type="Pfam" id="PF08479">
    <property type="entry name" value="POTRA_2"/>
    <property type="match status" value="1"/>
</dbReference>
<feature type="region of interest" description="Disordered" evidence="4">
    <location>
        <begin position="30"/>
        <end position="52"/>
    </location>
</feature>
<proteinExistence type="predicted"/>
<feature type="chain" id="PRO_5022986496" evidence="5">
    <location>
        <begin position="25"/>
        <end position="550"/>
    </location>
</feature>
<evidence type="ECO:0000256" key="4">
    <source>
        <dbReference type="SAM" id="MobiDB-lite"/>
    </source>
</evidence>
<sequence length="550" mass="58578">MKRCLVDYVLSAAMTAALASPATAQTTLDRVAPPSRAPDPAPESVASTLPPLIRDNPTATLAPEIGGTVTVGAISLSGLTVLSADQFSDILTDFVGRSLGSNDLAALTDRIATRARDRGYVFATARIMPQRLTAGVLIVAVDEGRIDRVDVDGSDNRAVRAALAPLANGQPVTLGALERRLLIAGDIDGIRVRRAKLVRDGSVGALVVTVAQDRVSASLSLRNDGTRPIGPIELHASLMIAQLFAADDSVTFGYSTSLVQPRELQYGRVRYQKQIGTTGTALSIASTYSVIQPGSYLSSYDILGRSWSQSLGLLQPLYRRRHSSLWLTGSLEVDNLTQRRGSTEVRRDRASVARVGLYGYDDMLGGRLRVSAILSQGVDLFDATGRNDPLASRFDADGTFTAANVWIEWTRPMGSGFSIRLAGDSQIASQPLLVGEEVSLGGSTFLRGYDWSERSGDQGAMGSAELRWDIKRPFGIARRAQLYAFGDGGVARNLSNGFGGGSLASVGGGLRVDITRSFGATAEIAVPLSGVRYDTRNRQPRVNLGISTSF</sequence>
<dbReference type="Pfam" id="PF03865">
    <property type="entry name" value="ShlB"/>
    <property type="match status" value="1"/>
</dbReference>
<dbReference type="InterPro" id="IPR013686">
    <property type="entry name" value="Polypept-transport_assoc_ShlB"/>
</dbReference>
<evidence type="ECO:0000259" key="6">
    <source>
        <dbReference type="Pfam" id="PF03865"/>
    </source>
</evidence>
<name>A0A5B8LFN1_9SPHN</name>
<dbReference type="PANTHER" id="PTHR34597">
    <property type="entry name" value="SLR1661 PROTEIN"/>
    <property type="match status" value="1"/>
</dbReference>
<dbReference type="OrthoDB" id="7209508at2"/>
<protein>
    <submittedName>
        <fullName evidence="8">ShlB/FhaC/HecB family hemolysin secretion/activation protein</fullName>
    </submittedName>
</protein>
<gene>
    <name evidence="8" type="ORF">FPZ24_04705</name>
</gene>
<reference evidence="8 9" key="1">
    <citation type="submission" date="2019-07" db="EMBL/GenBank/DDBJ databases">
        <title>Full genome sequence of Sphingomonas sp. 4R-6-7(HKS19).</title>
        <authorList>
            <person name="Im W.-T."/>
        </authorList>
    </citation>
    <scope>NUCLEOTIDE SEQUENCE [LARGE SCALE GENOMIC DNA]</scope>
    <source>
        <strain evidence="8 9">HKS19</strain>
    </source>
</reference>
<dbReference type="GO" id="GO:0046819">
    <property type="term" value="P:protein secretion by the type V secretion system"/>
    <property type="evidence" value="ECO:0007669"/>
    <property type="project" value="TreeGrafter"/>
</dbReference>
<evidence type="ECO:0000313" key="9">
    <source>
        <dbReference type="Proteomes" id="UP000315673"/>
    </source>
</evidence>
<keyword evidence="2" id="KW-0812">Transmembrane</keyword>
<dbReference type="Proteomes" id="UP000315673">
    <property type="component" value="Chromosome"/>
</dbReference>
<accession>A0A5B8LFN1</accession>
<keyword evidence="1" id="KW-0472">Membrane</keyword>
<dbReference type="PANTHER" id="PTHR34597:SF6">
    <property type="entry name" value="BLR6126 PROTEIN"/>
    <property type="match status" value="1"/>
</dbReference>
<dbReference type="Gene3D" id="3.10.20.310">
    <property type="entry name" value="membrane protein fhac"/>
    <property type="match status" value="1"/>
</dbReference>
<organism evidence="8 9">
    <name type="scientific">Sphingomonas panacisoli</name>
    <dbReference type="NCBI Taxonomy" id="1813879"/>
    <lineage>
        <taxon>Bacteria</taxon>
        <taxon>Pseudomonadati</taxon>
        <taxon>Pseudomonadota</taxon>
        <taxon>Alphaproteobacteria</taxon>
        <taxon>Sphingomonadales</taxon>
        <taxon>Sphingomonadaceae</taxon>
        <taxon>Sphingomonas</taxon>
    </lineage>
</organism>
<feature type="signal peptide" evidence="5">
    <location>
        <begin position="1"/>
        <end position="24"/>
    </location>
</feature>
<dbReference type="InterPro" id="IPR051544">
    <property type="entry name" value="TPS_OM_transporter"/>
</dbReference>
<evidence type="ECO:0000313" key="8">
    <source>
        <dbReference type="EMBL" id="QDZ06863.1"/>
    </source>
</evidence>
<dbReference type="KEGG" id="spai:FPZ24_04705"/>
<keyword evidence="1" id="KW-1134">Transmembrane beta strand</keyword>
<keyword evidence="5" id="KW-0732">Signal</keyword>
<dbReference type="AlphaFoldDB" id="A0A5B8LFN1"/>
<evidence type="ECO:0000256" key="2">
    <source>
        <dbReference type="ARBA" id="ARBA00022692"/>
    </source>
</evidence>
<dbReference type="EMBL" id="CP042306">
    <property type="protein sequence ID" value="QDZ06863.1"/>
    <property type="molecule type" value="Genomic_DNA"/>
</dbReference>
<dbReference type="Gene3D" id="2.40.160.50">
    <property type="entry name" value="membrane protein fhac: a member of the omp85/tpsb transporter family"/>
    <property type="match status" value="1"/>
</dbReference>
<keyword evidence="9" id="KW-1185">Reference proteome</keyword>